<dbReference type="Proteomes" id="UP000326678">
    <property type="component" value="Chromosome Gxm2"/>
</dbReference>
<organism evidence="1 2">
    <name type="scientific">Nostoc sphaeroides CCNUC1</name>
    <dbReference type="NCBI Taxonomy" id="2653204"/>
    <lineage>
        <taxon>Bacteria</taxon>
        <taxon>Bacillati</taxon>
        <taxon>Cyanobacteriota</taxon>
        <taxon>Cyanophyceae</taxon>
        <taxon>Nostocales</taxon>
        <taxon>Nostocaceae</taxon>
        <taxon>Nostoc</taxon>
    </lineage>
</organism>
<evidence type="ECO:0000313" key="1">
    <source>
        <dbReference type="EMBL" id="QFS50715.1"/>
    </source>
</evidence>
<dbReference type="EMBL" id="CP045227">
    <property type="protein sequence ID" value="QFS50715.1"/>
    <property type="molecule type" value="Genomic_DNA"/>
</dbReference>
<proteinExistence type="predicted"/>
<name>A0A5P8WD23_9NOSO</name>
<gene>
    <name evidence="1" type="ORF">GXM_08209</name>
</gene>
<reference evidence="1 2" key="1">
    <citation type="submission" date="2019-10" db="EMBL/GenBank/DDBJ databases">
        <title>Genomic and transcriptomic insights into the perfect genentic adaptation of a filamentous nitrogen-fixing cyanobacterium to rice fields.</title>
        <authorList>
            <person name="Chen Z."/>
        </authorList>
    </citation>
    <scope>NUCLEOTIDE SEQUENCE [LARGE SCALE GENOMIC DNA]</scope>
    <source>
        <strain evidence="1">CCNUC1</strain>
    </source>
</reference>
<sequence length="44" mass="5076">MSLVTFIIYAIAISNHSKLVENFLPKTVENYLQSFARWLSILFG</sequence>
<keyword evidence="2" id="KW-1185">Reference proteome</keyword>
<dbReference type="AlphaFoldDB" id="A0A5P8WD23"/>
<protein>
    <submittedName>
        <fullName evidence="1">Uncharacterized protein</fullName>
    </submittedName>
</protein>
<accession>A0A5P8WD23</accession>
<dbReference type="KEGG" id="nsh:GXM_08209"/>
<evidence type="ECO:0000313" key="2">
    <source>
        <dbReference type="Proteomes" id="UP000326678"/>
    </source>
</evidence>